<reference evidence="3 4" key="1">
    <citation type="submission" date="2019-05" db="EMBL/GenBank/DDBJ databases">
        <title>Erythrobacter marisflavi sp. nov., isolated from isolated from water of an estuary environment.</title>
        <authorList>
            <person name="Yoon J.-H."/>
        </authorList>
    </citation>
    <scope>NUCLEOTIDE SEQUENCE [LARGE SCALE GENOMIC DNA]</scope>
    <source>
        <strain evidence="3 4">KEM-5</strain>
    </source>
</reference>
<keyword evidence="2" id="KW-0472">Membrane</keyword>
<organism evidence="3 4">
    <name type="scientific">Qipengyuania marisflavi</name>
    <dbReference type="NCBI Taxonomy" id="2486356"/>
    <lineage>
        <taxon>Bacteria</taxon>
        <taxon>Pseudomonadati</taxon>
        <taxon>Pseudomonadota</taxon>
        <taxon>Alphaproteobacteria</taxon>
        <taxon>Sphingomonadales</taxon>
        <taxon>Erythrobacteraceae</taxon>
        <taxon>Qipengyuania</taxon>
    </lineage>
</organism>
<proteinExistence type="predicted"/>
<dbReference type="Proteomes" id="UP000309668">
    <property type="component" value="Unassembled WGS sequence"/>
</dbReference>
<evidence type="ECO:0000256" key="2">
    <source>
        <dbReference type="SAM" id="Phobius"/>
    </source>
</evidence>
<dbReference type="EMBL" id="VCAO01000006">
    <property type="protein sequence ID" value="TMM46709.1"/>
    <property type="molecule type" value="Genomic_DNA"/>
</dbReference>
<keyword evidence="4" id="KW-1185">Reference proteome</keyword>
<dbReference type="AlphaFoldDB" id="A0A5S3P233"/>
<feature type="region of interest" description="Disordered" evidence="1">
    <location>
        <begin position="54"/>
        <end position="97"/>
    </location>
</feature>
<evidence type="ECO:0000313" key="4">
    <source>
        <dbReference type="Proteomes" id="UP000309668"/>
    </source>
</evidence>
<evidence type="ECO:0000313" key="3">
    <source>
        <dbReference type="EMBL" id="TMM46709.1"/>
    </source>
</evidence>
<keyword evidence="2" id="KW-0812">Transmembrane</keyword>
<protein>
    <submittedName>
        <fullName evidence="3">Uncharacterized protein</fullName>
    </submittedName>
</protein>
<name>A0A5S3P233_9SPHN</name>
<dbReference type="OrthoDB" id="7452565at2"/>
<evidence type="ECO:0000256" key="1">
    <source>
        <dbReference type="SAM" id="MobiDB-lite"/>
    </source>
</evidence>
<sequence>MEDQDGKVHLNEEEASGGSKEGVVRWILLGGLLLAIVLLSVTWIVPAMMQGDVEEEATVSGEIQSREDDGGDTDSIVSDQFAPDAEPTAVPEPAETN</sequence>
<gene>
    <name evidence="3" type="ORF">FEV51_10780</name>
</gene>
<accession>A0A5S3P233</accession>
<keyword evidence="2" id="KW-1133">Transmembrane helix</keyword>
<dbReference type="RefSeq" id="WP_138618801.1">
    <property type="nucleotide sequence ID" value="NZ_VCAO01000006.1"/>
</dbReference>
<feature type="transmembrane region" description="Helical" evidence="2">
    <location>
        <begin position="23"/>
        <end position="45"/>
    </location>
</feature>
<comment type="caution">
    <text evidence="3">The sequence shown here is derived from an EMBL/GenBank/DDBJ whole genome shotgun (WGS) entry which is preliminary data.</text>
</comment>